<feature type="domain" description="PUM-HD" evidence="16">
    <location>
        <begin position="226"/>
        <end position="579"/>
    </location>
</feature>
<organism evidence="19 20">
    <name type="scientific">Rhizophagus clarus</name>
    <dbReference type="NCBI Taxonomy" id="94130"/>
    <lineage>
        <taxon>Eukaryota</taxon>
        <taxon>Fungi</taxon>
        <taxon>Fungi incertae sedis</taxon>
        <taxon>Mucoromycota</taxon>
        <taxon>Glomeromycotina</taxon>
        <taxon>Glomeromycetes</taxon>
        <taxon>Glomerales</taxon>
        <taxon>Glomeraceae</taxon>
        <taxon>Rhizophagus</taxon>
    </lineage>
</organism>
<comment type="similarity">
    <text evidence="2">Belongs to the SNF2/RAD54 helicase family.</text>
</comment>
<feature type="region of interest" description="Disordered" evidence="14">
    <location>
        <begin position="1087"/>
        <end position="1113"/>
    </location>
</feature>
<dbReference type="InterPro" id="IPR013761">
    <property type="entry name" value="SAM/pointed_sf"/>
</dbReference>
<keyword evidence="20" id="KW-1185">Reference proteome</keyword>
<keyword evidence="7" id="KW-0347">Helicase</keyword>
<accession>A0A2Z6RW43</accession>
<dbReference type="InterPro" id="IPR001313">
    <property type="entry name" value="Pumilio_RNA-bd_rpt"/>
</dbReference>
<feature type="domain" description="Helicase ATP-binding" evidence="17">
    <location>
        <begin position="1668"/>
        <end position="1860"/>
    </location>
</feature>
<evidence type="ECO:0000256" key="9">
    <source>
        <dbReference type="ARBA" id="ARBA00022859"/>
    </source>
</evidence>
<dbReference type="Pfam" id="PF07647">
    <property type="entry name" value="SAM_2"/>
    <property type="match status" value="1"/>
</dbReference>
<dbReference type="InterPro" id="IPR012959">
    <property type="entry name" value="CPL_dom"/>
</dbReference>
<feature type="compositionally biased region" description="Basic and acidic residues" evidence="14">
    <location>
        <begin position="665"/>
        <end position="675"/>
    </location>
</feature>
<keyword evidence="8" id="KW-0067">ATP-binding</keyword>
<feature type="region of interest" description="Disordered" evidence="14">
    <location>
        <begin position="1"/>
        <end position="89"/>
    </location>
</feature>
<evidence type="ECO:0008006" key="21">
    <source>
        <dbReference type="Google" id="ProtNLM"/>
    </source>
</evidence>
<dbReference type="SMART" id="SM00454">
    <property type="entry name" value="SAM"/>
    <property type="match status" value="1"/>
</dbReference>
<feature type="compositionally biased region" description="Basic and acidic residues" evidence="14">
    <location>
        <begin position="801"/>
        <end position="812"/>
    </location>
</feature>
<reference evidence="19 20" key="1">
    <citation type="submission" date="2017-11" db="EMBL/GenBank/DDBJ databases">
        <title>The genome of Rhizophagus clarus HR1 reveals common genetic basis of auxotrophy among arbuscular mycorrhizal fungi.</title>
        <authorList>
            <person name="Kobayashi Y."/>
        </authorList>
    </citation>
    <scope>NUCLEOTIDE SEQUENCE [LARGE SCALE GENOMIC DNA]</scope>
    <source>
        <strain evidence="19 20">HR1</strain>
    </source>
</reference>
<dbReference type="GO" id="GO:0003677">
    <property type="term" value="F:DNA binding"/>
    <property type="evidence" value="ECO:0007669"/>
    <property type="project" value="UniProtKB-KW"/>
</dbReference>
<dbReference type="SMART" id="SM00490">
    <property type="entry name" value="HELICc"/>
    <property type="match status" value="1"/>
</dbReference>
<dbReference type="InterPro" id="IPR033133">
    <property type="entry name" value="PUM-HD"/>
</dbReference>
<evidence type="ECO:0000259" key="18">
    <source>
        <dbReference type="PROSITE" id="PS51194"/>
    </source>
</evidence>
<evidence type="ECO:0000256" key="1">
    <source>
        <dbReference type="ARBA" id="ARBA00004123"/>
    </source>
</evidence>
<dbReference type="Pfam" id="PF00271">
    <property type="entry name" value="Helicase_C"/>
    <property type="match status" value="1"/>
</dbReference>
<dbReference type="InterPro" id="IPR014001">
    <property type="entry name" value="Helicase_ATP-bd"/>
</dbReference>
<dbReference type="Gene3D" id="1.10.150.50">
    <property type="entry name" value="Transcription Factor, Ets-1"/>
    <property type="match status" value="1"/>
</dbReference>
<keyword evidence="10" id="KW-0520">NAD</keyword>
<dbReference type="SMART" id="SM00025">
    <property type="entry name" value="Pumilio"/>
    <property type="match status" value="6"/>
</dbReference>
<dbReference type="GO" id="GO:0005524">
    <property type="term" value="F:ATP binding"/>
    <property type="evidence" value="ECO:0007669"/>
    <property type="project" value="UniProtKB-KW"/>
</dbReference>
<feature type="region of interest" description="Disordered" evidence="14">
    <location>
        <begin position="111"/>
        <end position="130"/>
    </location>
</feature>
<evidence type="ECO:0000256" key="7">
    <source>
        <dbReference type="ARBA" id="ARBA00022806"/>
    </source>
</evidence>
<dbReference type="SMART" id="SM00487">
    <property type="entry name" value="DEXDc"/>
    <property type="match status" value="1"/>
</dbReference>
<evidence type="ECO:0000256" key="12">
    <source>
        <dbReference type="ARBA" id="ARBA00023242"/>
    </source>
</evidence>
<feature type="compositionally biased region" description="Acidic residues" evidence="14">
    <location>
        <begin position="938"/>
        <end position="957"/>
    </location>
</feature>
<dbReference type="PANTHER" id="PTHR45797:SF1">
    <property type="entry name" value="HELICASE ARIP4"/>
    <property type="match status" value="1"/>
</dbReference>
<feature type="domain" description="Helicase C-terminal" evidence="18">
    <location>
        <begin position="2042"/>
        <end position="2205"/>
    </location>
</feature>
<sequence length="2284" mass="263895">MPTPTKSKENANSSAVAKTTMPKKKSPQILTQKSTQKSISTKSTPKKDANNTRNNKNNKKYSNRSNNKKPKLKESMDEMDIDNSNLTDDSIDFDMIDVNEDDLEEELFNLKEESSGLDVDDDSDIDDHIGDNDEYVILKDNNVSLYEKLNEKLSDDEDEDEDEDMDMDIDMDNDGEDDDEKEERKSKRQKIQEIDYNVIKLAFQRKPSVTKKLDPAYHLGLKELWNQVRIKNISKEKRNKYMGELFELMSGKIPEILFKNDTSRIIQTVLKYGTKEQQKIIVDELEGKWLEASKHTHAKFVICKVLMYCPEHRNKIISEFKGNISKLIQHSEARSVILEAYELLNAKQRSALIQEFYGKEFSLFKETQGLSIEELVKENPSNKERLLENLSREIEAIMKKPDLIGYIIPHRIILDYFNYANENKIREKVALIGEHIPEFLHTREGSRIAMMCFSYGTVKDRKIMLKAMKDHIDKICIEEYGHLVLLRAFDVVDDTVAVSKYIIEQMTKLNKLGNIIQNKWGHRVILYLLAHRTKLYFSNETLRLLAHGDEIRTRTSKKDPVVRANELRKAISPALIDYAQNNTSTMFSFTYSTQVLCEILLHADGTLDQKKPILENIAKLANKDPNDKEVKDGDNIMLSYVNRTLKTLVHGRHWKQPKPQQNLPKGEDISSKKDETSQINYDEKVELHFAPILFDSIKEYILLYACHPSASFVILALLEDKETNKDVKETLLRGLKQIQSAAEKNEKSGANLILKELEKEGIKLKSNENDKKSKQVIEERKGKIKESYGGEKNNGKNKVTKGKDKEIKKEKGINNGNKNNNKGFMDWGIEEVKSWLANTLQLDEQVVRIFEENEINGEILLNHITDNILLNRLGVMSYNSRFKILNGIQALKLENEEELQIVPLVLPASTSFIFDMTNEDNDQNPNKSIENNITNLSIDDDQTSDIISSEEEYDSDEDGSHPYEDSDALSKDDEGDTIMEEDDRDNDSEFNNKENFYESNEVFLSKFHVIRAGKDMISKEEEERILSLQKEFGYATKWMYAEDDELLPVYGNSDEEDKCYLTSDFEEEIMEEERILAKKTGKLSPPFVYAGSKNKDSPSSDDSITSETSEDEESKIDHLINLYMTKEREKWDNTKKPQLENKAYYYWSKYYPRKKKTENATRMSNLQQELKHIRNERLPQLIEQVKSNLNTIKNLTLEKSSVRRACGALDMTLHQVFKIDWILELLVRPQIPRKPEKIPQKKKEIKVVDNVEVNSDEVTDDHEDEEYDPDFIDDTEPVDIDTYNAEWAELYGIPALTIETMKLPDLPKDTKKSNELAAKDDAKSTDETVTSDSSEKCHTSDKSNKLNVPENDIPASSPEDKNIQSAVDVAIKTNSSSQATNLVVPKVEKLPKKHKDDSIVSNLPDIIIVESDTEIASDMEIDDDELKVNNISKSDASKVDPAPKDFSYIDDDEVYEEKIIQLHHQVDAAFLKYTIQELYEQIVELSEKLAFDCDQEFSDQPVLTRIFNEFRMYLYKLCKNNKSCKLKPNSTEAFEKYYIWRKNYVMENRSRRRAEIEMKSESQIGKNYVGDSEDEDSDSDSSYENQKKPKRRKRAKESETVIEQRKARSMLEQDYRDRFNMQSKLVTPSEGVVINLGHHESEDHIHIPDDLGSKLKPHQIEGVRFLWKNIIMFNKGCVLAHSMGLGKTFQIITFLFTLAYQIRGYKNNTVIPDHLKVFRILILCPKIVVDNWENEFNHWLKDVNNIFTIHKFNGENGLNQRHSTISLWFKEGGVLLIGYEMYRHLVTQNSPHRDEYNKFFLDPGPSLVVADEGHILKTKDTKLNDVLRGLKTPSRIILTGSPLQNNLVEYWCMIQFVCPNYLGELEDFRKVYMLPIQNGLYKQADPADQKLSRKMLYVLGNIIEDIVHRRNVSILEQDLPTKVEYLISCRMHGRQLEIYKALIDALKSEGGPNIQYSHLLGVICNHPGIVLPSLDPNRYGSYKVKENKAKEKIVIDLTGDDGEVTAIEESKMMPRTVRENIYNIVSNMKDLDVISESCKMEVLMKILEKCELKKDKVLVFSKSIPTLDFIEKIIRKWKPGSDSHYMRIDGSTASSNRQVLIKDFNRTKLWRVALISVRTAALGVNLVGANRVILVDGEWNPSHAEQAIGRAYRYGQTKPVFVYRLITAGTFEDKLFNNSVHKMSLSIRVVDQKNPERKFTREDLNARMFITPDPNMKTKLPEHINYEDDVLVNVTKEYRDNIIDIQKVSSFFIDDSQDFNEEDQRHAQQLLIEEIAKLQLRITN</sequence>
<feature type="region of interest" description="Disordered" evidence="14">
    <location>
        <begin position="917"/>
        <end position="991"/>
    </location>
</feature>
<proteinExistence type="inferred from homology"/>
<dbReference type="STRING" id="94130.A0A2Z6RW43"/>
<evidence type="ECO:0000256" key="14">
    <source>
        <dbReference type="SAM" id="MobiDB-lite"/>
    </source>
</evidence>
<dbReference type="Gene3D" id="3.40.50.10810">
    <property type="entry name" value="Tandem AAA-ATPase domain"/>
    <property type="match status" value="1"/>
</dbReference>
<dbReference type="InterPro" id="IPR011989">
    <property type="entry name" value="ARM-like"/>
</dbReference>
<dbReference type="InterPro" id="IPR049730">
    <property type="entry name" value="SNF2/RAD54-like_C"/>
</dbReference>
<dbReference type="Proteomes" id="UP000247702">
    <property type="component" value="Unassembled WGS sequence"/>
</dbReference>
<evidence type="ECO:0000313" key="20">
    <source>
        <dbReference type="Proteomes" id="UP000247702"/>
    </source>
</evidence>
<feature type="compositionally biased region" description="Low complexity" evidence="14">
    <location>
        <begin position="31"/>
        <end position="43"/>
    </location>
</feature>
<keyword evidence="6" id="KW-0378">Hydrolase</keyword>
<evidence type="ECO:0000259" key="16">
    <source>
        <dbReference type="PROSITE" id="PS50303"/>
    </source>
</evidence>
<evidence type="ECO:0000256" key="4">
    <source>
        <dbReference type="ARBA" id="ARBA00022737"/>
    </source>
</evidence>
<evidence type="ECO:0000256" key="10">
    <source>
        <dbReference type="ARBA" id="ARBA00023027"/>
    </source>
</evidence>
<feature type="compositionally biased region" description="Basic and acidic residues" evidence="14">
    <location>
        <begin position="1333"/>
        <end position="1344"/>
    </location>
</feature>
<dbReference type="PROSITE" id="PS50105">
    <property type="entry name" value="SAM_DOMAIN"/>
    <property type="match status" value="1"/>
</dbReference>
<dbReference type="InterPro" id="IPR000330">
    <property type="entry name" value="SNF2_N"/>
</dbReference>
<dbReference type="InterPro" id="IPR001650">
    <property type="entry name" value="Helicase_C-like"/>
</dbReference>
<evidence type="ECO:0000313" key="19">
    <source>
        <dbReference type="EMBL" id="GBC07024.1"/>
    </source>
</evidence>
<dbReference type="PROSITE" id="PS51194">
    <property type="entry name" value="HELICASE_CTER"/>
    <property type="match status" value="1"/>
</dbReference>
<evidence type="ECO:0000256" key="5">
    <source>
        <dbReference type="ARBA" id="ARBA00022741"/>
    </source>
</evidence>
<dbReference type="EMBL" id="BEXD01004115">
    <property type="protein sequence ID" value="GBC07024.1"/>
    <property type="molecule type" value="Genomic_DNA"/>
</dbReference>
<feature type="region of interest" description="Disordered" evidence="14">
    <location>
        <begin position="1305"/>
        <end position="1362"/>
    </location>
</feature>
<dbReference type="SUPFAM" id="SSF48371">
    <property type="entry name" value="ARM repeat"/>
    <property type="match status" value="1"/>
</dbReference>
<feature type="domain" description="SAM" evidence="15">
    <location>
        <begin position="827"/>
        <end position="894"/>
    </location>
</feature>
<dbReference type="GO" id="GO:0003723">
    <property type="term" value="F:RNA binding"/>
    <property type="evidence" value="ECO:0007669"/>
    <property type="project" value="InterPro"/>
</dbReference>
<dbReference type="Pfam" id="PF08144">
    <property type="entry name" value="CPL"/>
    <property type="match status" value="1"/>
</dbReference>
<dbReference type="PROSITE" id="PS51192">
    <property type="entry name" value="HELICASE_ATP_BIND_1"/>
    <property type="match status" value="1"/>
</dbReference>
<dbReference type="SUPFAM" id="SSF52540">
    <property type="entry name" value="P-loop containing nucleoside triphosphate hydrolases"/>
    <property type="match status" value="2"/>
</dbReference>
<dbReference type="CDD" id="cd18007">
    <property type="entry name" value="DEXHc_ATRX-like"/>
    <property type="match status" value="1"/>
</dbReference>
<feature type="region of interest" description="Disordered" evidence="14">
    <location>
        <begin position="1555"/>
        <end position="1603"/>
    </location>
</feature>
<feature type="region of interest" description="Disordered" evidence="14">
    <location>
        <begin position="1255"/>
        <end position="1275"/>
    </location>
</feature>
<dbReference type="SUPFAM" id="SSF47769">
    <property type="entry name" value="SAM/Pointed domain"/>
    <property type="match status" value="1"/>
</dbReference>
<keyword evidence="4" id="KW-0677">Repeat</keyword>
<dbReference type="GO" id="GO:0004386">
    <property type="term" value="F:helicase activity"/>
    <property type="evidence" value="ECO:0007669"/>
    <property type="project" value="UniProtKB-KW"/>
</dbReference>
<dbReference type="GO" id="GO:0005634">
    <property type="term" value="C:nucleus"/>
    <property type="evidence" value="ECO:0007669"/>
    <property type="project" value="UniProtKB-SubCell"/>
</dbReference>
<keyword evidence="11" id="KW-0238">DNA-binding</keyword>
<feature type="compositionally biased region" description="Basic and acidic residues" evidence="14">
    <location>
        <begin position="958"/>
        <end position="972"/>
    </location>
</feature>
<dbReference type="PROSITE" id="PS50302">
    <property type="entry name" value="PUM"/>
    <property type="match status" value="1"/>
</dbReference>
<name>A0A2Z6RW43_9GLOM</name>
<feature type="repeat" description="Pumilio" evidence="13">
    <location>
        <begin position="247"/>
        <end position="283"/>
    </location>
</feature>
<dbReference type="InterPro" id="IPR044574">
    <property type="entry name" value="ARIP4-like"/>
</dbReference>
<evidence type="ECO:0000259" key="17">
    <source>
        <dbReference type="PROSITE" id="PS51192"/>
    </source>
</evidence>
<dbReference type="Gene3D" id="3.40.50.300">
    <property type="entry name" value="P-loop containing nucleotide triphosphate hydrolases"/>
    <property type="match status" value="1"/>
</dbReference>
<protein>
    <recommendedName>
        <fullName evidence="21">Helicase ATP-binding domain-containing protein</fullName>
    </recommendedName>
</protein>
<dbReference type="CDD" id="cd18793">
    <property type="entry name" value="SF2_C_SNF"/>
    <property type="match status" value="1"/>
</dbReference>
<dbReference type="PROSITE" id="PS50303">
    <property type="entry name" value="PUM_HD"/>
    <property type="match status" value="1"/>
</dbReference>
<dbReference type="InterPro" id="IPR056026">
    <property type="entry name" value="DUF7607"/>
</dbReference>
<evidence type="ECO:0000256" key="6">
    <source>
        <dbReference type="ARBA" id="ARBA00022801"/>
    </source>
</evidence>
<dbReference type="GO" id="GO:0002376">
    <property type="term" value="P:immune system process"/>
    <property type="evidence" value="ECO:0007669"/>
    <property type="project" value="UniProtKB-KW"/>
</dbReference>
<dbReference type="InterPro" id="IPR016024">
    <property type="entry name" value="ARM-type_fold"/>
</dbReference>
<evidence type="ECO:0000256" key="2">
    <source>
        <dbReference type="ARBA" id="ARBA00007025"/>
    </source>
</evidence>
<dbReference type="Gene3D" id="1.25.10.10">
    <property type="entry name" value="Leucine-rich Repeat Variant"/>
    <property type="match status" value="2"/>
</dbReference>
<dbReference type="PANTHER" id="PTHR45797">
    <property type="entry name" value="RAD54-LIKE"/>
    <property type="match status" value="1"/>
</dbReference>
<feature type="compositionally biased region" description="Acidic residues" evidence="14">
    <location>
        <begin position="1571"/>
        <end position="1581"/>
    </location>
</feature>
<feature type="compositionally biased region" description="Polar residues" evidence="14">
    <location>
        <begin position="923"/>
        <end position="936"/>
    </location>
</feature>
<feature type="region of interest" description="Disordered" evidence="14">
    <location>
        <begin position="151"/>
        <end position="189"/>
    </location>
</feature>
<evidence type="ECO:0000256" key="13">
    <source>
        <dbReference type="PROSITE-ProRule" id="PRU00317"/>
    </source>
</evidence>
<dbReference type="InterPro" id="IPR001660">
    <property type="entry name" value="SAM"/>
</dbReference>
<dbReference type="GO" id="GO:0016887">
    <property type="term" value="F:ATP hydrolysis activity"/>
    <property type="evidence" value="ECO:0007669"/>
    <property type="project" value="InterPro"/>
</dbReference>
<evidence type="ECO:0000259" key="15">
    <source>
        <dbReference type="PROSITE" id="PS50105"/>
    </source>
</evidence>
<evidence type="ECO:0000256" key="3">
    <source>
        <dbReference type="ARBA" id="ARBA00022588"/>
    </source>
</evidence>
<feature type="compositionally biased region" description="Basic and acidic residues" evidence="14">
    <location>
        <begin position="1305"/>
        <end position="1326"/>
    </location>
</feature>
<keyword evidence="12" id="KW-0539">Nucleus</keyword>
<feature type="compositionally biased region" description="Acidic residues" evidence="14">
    <location>
        <begin position="154"/>
        <end position="181"/>
    </location>
</feature>
<feature type="compositionally biased region" description="Basic residues" evidence="14">
    <location>
        <begin position="56"/>
        <end position="71"/>
    </location>
</feature>
<feature type="region of interest" description="Disordered" evidence="14">
    <location>
        <begin position="651"/>
        <end position="675"/>
    </location>
</feature>
<gene>
    <name evidence="19" type="ORF">RclHR1_00720033</name>
</gene>
<evidence type="ECO:0000256" key="8">
    <source>
        <dbReference type="ARBA" id="ARBA00022840"/>
    </source>
</evidence>
<feature type="compositionally biased region" description="Acidic residues" evidence="14">
    <location>
        <begin position="973"/>
        <end position="988"/>
    </location>
</feature>
<dbReference type="InterPro" id="IPR027417">
    <property type="entry name" value="P-loop_NTPase"/>
</dbReference>
<dbReference type="Pfam" id="PF24580">
    <property type="entry name" value="DUF7607"/>
    <property type="match status" value="1"/>
</dbReference>
<keyword evidence="9" id="KW-0391">Immunity</keyword>
<dbReference type="Pfam" id="PF00176">
    <property type="entry name" value="SNF2-rel_dom"/>
    <property type="match status" value="1"/>
</dbReference>
<dbReference type="InterPro" id="IPR038718">
    <property type="entry name" value="SNF2-like_sf"/>
</dbReference>
<comment type="caution">
    <text evidence="19">The sequence shown here is derived from an EMBL/GenBank/DDBJ whole genome shotgun (WGS) entry which is preliminary data.</text>
</comment>
<comment type="subcellular location">
    <subcellularLocation>
        <location evidence="1">Nucleus</location>
    </subcellularLocation>
</comment>
<keyword evidence="3" id="KW-0399">Innate immunity</keyword>
<keyword evidence="5" id="KW-0547">Nucleotide-binding</keyword>
<feature type="region of interest" description="Disordered" evidence="14">
    <location>
        <begin position="786"/>
        <end position="819"/>
    </location>
</feature>
<evidence type="ECO:0000256" key="11">
    <source>
        <dbReference type="ARBA" id="ARBA00023125"/>
    </source>
</evidence>